<dbReference type="Pfam" id="PF12484">
    <property type="entry name" value="PPE-SVP"/>
    <property type="match status" value="1"/>
</dbReference>
<evidence type="ECO:0000259" key="4">
    <source>
        <dbReference type="Pfam" id="PF12484"/>
    </source>
</evidence>
<proteinExistence type="inferred from homology"/>
<protein>
    <submittedName>
        <fullName evidence="5">PPE family protein</fullName>
    </submittedName>
</protein>
<dbReference type="InterPro" id="IPR022171">
    <property type="entry name" value="PPE_C"/>
</dbReference>
<feature type="domain" description="PPE" evidence="3">
    <location>
        <begin position="2"/>
        <end position="163"/>
    </location>
</feature>
<dbReference type="RefSeq" id="WP_276759562.1">
    <property type="nucleotide sequence ID" value="NZ_SSGD01000031.1"/>
</dbReference>
<comment type="similarity">
    <text evidence="1">Belongs to the mycobacterial PPE family.</text>
</comment>
<dbReference type="PANTHER" id="PTHR46766:SF1">
    <property type="entry name" value="GLUTAMINE-RICH PROTEIN 2"/>
    <property type="match status" value="1"/>
</dbReference>
<dbReference type="InterPro" id="IPR000030">
    <property type="entry name" value="PPE_dom"/>
</dbReference>
<evidence type="ECO:0000256" key="2">
    <source>
        <dbReference type="SAM" id="MobiDB-lite"/>
    </source>
</evidence>
<dbReference type="GO" id="GO:0052572">
    <property type="term" value="P:response to host immune response"/>
    <property type="evidence" value="ECO:0007669"/>
    <property type="project" value="TreeGrafter"/>
</dbReference>
<evidence type="ECO:0000313" key="6">
    <source>
        <dbReference type="Proteomes" id="UP000321797"/>
    </source>
</evidence>
<dbReference type="Pfam" id="PF00823">
    <property type="entry name" value="PPE"/>
    <property type="match status" value="1"/>
</dbReference>
<feature type="region of interest" description="Disordered" evidence="2">
    <location>
        <begin position="376"/>
        <end position="405"/>
    </location>
</feature>
<dbReference type="InterPro" id="IPR038332">
    <property type="entry name" value="PPE_sf"/>
</dbReference>
<comment type="caution">
    <text evidence="5">The sequence shown here is derived from an EMBL/GenBank/DDBJ whole genome shotgun (WGS) entry which is preliminary data.</text>
</comment>
<dbReference type="Gene3D" id="1.20.1260.20">
    <property type="entry name" value="PPE superfamily"/>
    <property type="match status" value="1"/>
</dbReference>
<dbReference type="PANTHER" id="PTHR46766">
    <property type="entry name" value="GLUTAMINE-RICH PROTEIN 2"/>
    <property type="match status" value="1"/>
</dbReference>
<dbReference type="EMBL" id="SSGD01000031">
    <property type="protein sequence ID" value="TXI57970.1"/>
    <property type="molecule type" value="Genomic_DNA"/>
</dbReference>
<evidence type="ECO:0000259" key="3">
    <source>
        <dbReference type="Pfam" id="PF00823"/>
    </source>
</evidence>
<gene>
    <name evidence="5" type="ORF">E6Q54_06740</name>
</gene>
<reference evidence="5 6" key="1">
    <citation type="submission" date="2018-09" db="EMBL/GenBank/DDBJ databases">
        <title>Metagenome Assembled Genomes from an Advanced Water Purification Facility.</title>
        <authorList>
            <person name="Stamps B.W."/>
            <person name="Spear J.R."/>
        </authorList>
    </citation>
    <scope>NUCLEOTIDE SEQUENCE [LARGE SCALE GENOMIC DNA]</scope>
    <source>
        <strain evidence="5">Bin_29_2</strain>
    </source>
</reference>
<dbReference type="Proteomes" id="UP000321797">
    <property type="component" value="Unassembled WGS sequence"/>
</dbReference>
<dbReference type="AlphaFoldDB" id="A0A5C7Y810"/>
<dbReference type="SUPFAM" id="SSF140459">
    <property type="entry name" value="PE/PPE dimer-like"/>
    <property type="match status" value="1"/>
</dbReference>
<feature type="domain" description="PPE family C-terminal" evidence="4">
    <location>
        <begin position="313"/>
        <end position="385"/>
    </location>
</feature>
<evidence type="ECO:0000256" key="1">
    <source>
        <dbReference type="ARBA" id="ARBA00010652"/>
    </source>
</evidence>
<dbReference type="FunFam" id="1.20.1260.20:FF:000001">
    <property type="entry name" value="PPE family protein PPE41"/>
    <property type="match status" value="1"/>
</dbReference>
<name>A0A5C7Y810_9MYCO</name>
<evidence type="ECO:0000313" key="5">
    <source>
        <dbReference type="EMBL" id="TXI57970.1"/>
    </source>
</evidence>
<accession>A0A5C7Y810</accession>
<sequence>MDFGALPPEVNSGRMYTGPGSAPMMAAATAWDAAAAGLEAAAAGCVSVVSGLIGQVWSGPAAAAMVAALTPYVAWLQTTAGQAEQTAAQARAAAAAYEAAFAMTVPPPVIAANRTLLAMLIVTNFFGQNTAAIAATEAQYAEMWAQDAAAMYSYTSNAAAATALTVFSGPPATTNPAGLTAQAGAVMQAAGGAASHTHLLSQLTAVPTALQQLTSTGAATLAPDPPGLLSSTTLFGSTPLFGSTSVLHLLAPLALTQYARLSLIIPSAQVGLGTRIAGIHTRYEREAVQAARFAERQAATGLTAGLGSAGPVSAAAGQAATVGSLSVPLSWAGDPAMIRPAALEVPGTQFAAAEVSAAEMPGSVFSQALMSALSPSVASSAHPRSKPVIVRNPASEHTGDVSRRS</sequence>
<organism evidence="5 6">
    <name type="scientific">Mycolicibacter arupensis</name>
    <dbReference type="NCBI Taxonomy" id="342002"/>
    <lineage>
        <taxon>Bacteria</taxon>
        <taxon>Bacillati</taxon>
        <taxon>Actinomycetota</taxon>
        <taxon>Actinomycetes</taxon>
        <taxon>Mycobacteriales</taxon>
        <taxon>Mycobacteriaceae</taxon>
        <taxon>Mycolicibacter</taxon>
    </lineage>
</organism>